<protein>
    <recommendedName>
        <fullName evidence="4">TIGR03987 family protein</fullName>
    </recommendedName>
</protein>
<feature type="transmembrane region" description="Helical" evidence="1">
    <location>
        <begin position="108"/>
        <end position="135"/>
    </location>
</feature>
<keyword evidence="1" id="KW-0812">Transmembrane</keyword>
<accession>A0A150H9U2</accession>
<evidence type="ECO:0000313" key="3">
    <source>
        <dbReference type="Proteomes" id="UP000243589"/>
    </source>
</evidence>
<feature type="transmembrane region" description="Helical" evidence="1">
    <location>
        <begin position="71"/>
        <end position="88"/>
    </location>
</feature>
<feature type="transmembrane region" description="Helical" evidence="1">
    <location>
        <begin position="147"/>
        <end position="165"/>
    </location>
</feature>
<proteinExistence type="predicted"/>
<feature type="transmembrane region" description="Helical" evidence="1">
    <location>
        <begin position="38"/>
        <end position="59"/>
    </location>
</feature>
<dbReference type="Proteomes" id="UP000243589">
    <property type="component" value="Unassembled WGS sequence"/>
</dbReference>
<keyword evidence="1" id="KW-0472">Membrane</keyword>
<comment type="caution">
    <text evidence="2">The sequence shown here is derived from an EMBL/GenBank/DDBJ whole genome shotgun (WGS) entry which is preliminary data.</text>
</comment>
<dbReference type="NCBIfam" id="TIGR03987">
    <property type="entry name" value="HsmA family protein"/>
    <property type="match status" value="1"/>
</dbReference>
<dbReference type="InterPro" id="IPR023813">
    <property type="entry name" value="HsmA-like"/>
</dbReference>
<keyword evidence="3" id="KW-1185">Reference proteome</keyword>
<reference evidence="2 3" key="1">
    <citation type="submission" date="2016-01" db="EMBL/GenBank/DDBJ databases">
        <title>Use of Whole Genome Sequencing to ascertain that Brevibacterium massiliense (Roux, Raoult 2009) is a later heterotypic synonym of Brevibacterium ravenspurgense (Mages 2008).</title>
        <authorList>
            <person name="Bernier A.-M."/>
            <person name="Burdz T."/>
            <person name="Huynh C."/>
            <person name="Pachecho A.L."/>
            <person name="Wiebe D."/>
            <person name="Bonner C."/>
            <person name="Bernard K."/>
        </authorList>
    </citation>
    <scope>NUCLEOTIDE SEQUENCE [LARGE SCALE GENOMIC DNA]</scope>
    <source>
        <strain evidence="2 3">CCUG56047</strain>
    </source>
</reference>
<dbReference type="AlphaFoldDB" id="A0A150H9U2"/>
<organism evidence="2 3">
    <name type="scientific">Brevibacterium ravenspurgense</name>
    <dbReference type="NCBI Taxonomy" id="479117"/>
    <lineage>
        <taxon>Bacteria</taxon>
        <taxon>Bacillati</taxon>
        <taxon>Actinomycetota</taxon>
        <taxon>Actinomycetes</taxon>
        <taxon>Micrococcales</taxon>
        <taxon>Brevibacteriaceae</taxon>
        <taxon>Brevibacterium</taxon>
    </lineage>
</organism>
<sequence>MWAVRLVPLTRRISRKYDPKFSFLRDVQKIGTREAEGMLILAIVLISLALVFYTIGVWAERLKKTLTWPHVVLFGLGLLFDASGTEVMRRIAAAGNSTMSNAPDGSLAQILSITMAITGLIALILMAVHFFWALIVMIKGTERAKAIFHKFSVTVWAIWLVPYLTGMVSSMVA</sequence>
<keyword evidence="1" id="KW-1133">Transmembrane helix</keyword>
<evidence type="ECO:0008006" key="4">
    <source>
        <dbReference type="Google" id="ProtNLM"/>
    </source>
</evidence>
<dbReference type="EMBL" id="LQQC01000008">
    <property type="protein sequence ID" value="KXZ58872.1"/>
    <property type="molecule type" value="Genomic_DNA"/>
</dbReference>
<name>A0A150H9U2_9MICO</name>
<evidence type="ECO:0000256" key="1">
    <source>
        <dbReference type="SAM" id="Phobius"/>
    </source>
</evidence>
<dbReference type="PATRIC" id="fig|479117.4.peg.744"/>
<gene>
    <name evidence="2" type="ORF">Bravens_00744</name>
</gene>
<evidence type="ECO:0000313" key="2">
    <source>
        <dbReference type="EMBL" id="KXZ58872.1"/>
    </source>
</evidence>